<evidence type="ECO:0000259" key="1">
    <source>
        <dbReference type="PROSITE" id="PS50879"/>
    </source>
</evidence>
<reference evidence="2" key="1">
    <citation type="submission" date="2004-03" db="EMBL/GenBank/DDBJ databases">
        <title>NEDO human cDNA sequencing project.</title>
        <authorList>
            <person name="Tanigami A."/>
            <person name="Fujiwara T."/>
            <person name="Shibahara T."/>
            <person name="Goto Y."/>
            <person name="Hirao M."/>
            <person name="Shimizu F."/>
            <person name="Wakebe H."/>
            <person name="Ono T."/>
            <person name="Hishigaki H."/>
            <person name="Watanabe T."/>
            <person name="Ozaki K."/>
            <person name="Sugiyama T."/>
            <person name="Irie R."/>
            <person name="Otsuki T."/>
            <person name="Sato H."/>
            <person name="Wakamatsu A."/>
            <person name="Ishii S."/>
            <person name="Yamamoto J."/>
            <person name="Isono Y."/>
            <person name="Kawai-Hio Y."/>
            <person name="Saito K."/>
            <person name="Nishikawa T."/>
            <person name="Kimura K."/>
            <person name="Yamashita H."/>
            <person name="Matsuo K."/>
            <person name="Nakamura Y."/>
            <person name="Sekine M."/>
            <person name="Kikuchi H."/>
            <person name="Kanda K."/>
            <person name="Wagatsuma M."/>
            <person name="Murakawa K."/>
            <person name="Kanehori K."/>
            <person name="Takahashi-Fujii A."/>
            <person name="Oshima A."/>
            <person name="Sugiyama A."/>
            <person name="Kawakami B."/>
            <person name="Suzuki Y."/>
            <person name="Sugano S."/>
            <person name="Nagahari K."/>
            <person name="Masuho Y."/>
            <person name="Nagai K."/>
            <person name="Isogai T."/>
        </authorList>
    </citation>
    <scope>NUCLEOTIDE SEQUENCE</scope>
    <source>
        <tissue evidence="2">Thalamus</tissue>
    </source>
</reference>
<proteinExistence type="evidence at transcript level"/>
<protein>
    <submittedName>
        <fullName evidence="2">cDNA FLJ16183 fis, clone BRTHA2002702</fullName>
    </submittedName>
</protein>
<dbReference type="InterPro" id="IPR036397">
    <property type="entry name" value="RNaseH_sf"/>
</dbReference>
<feature type="domain" description="RNase H type-1" evidence="1">
    <location>
        <begin position="83"/>
        <end position="182"/>
    </location>
</feature>
<dbReference type="Pfam" id="PF00075">
    <property type="entry name" value="RNase_H"/>
    <property type="match status" value="1"/>
</dbReference>
<dbReference type="SUPFAM" id="SSF53098">
    <property type="entry name" value="Ribonuclease H-like"/>
    <property type="match status" value="1"/>
</dbReference>
<dbReference type="GO" id="GO:0004523">
    <property type="term" value="F:RNA-DNA hybrid ribonuclease activity"/>
    <property type="evidence" value="ECO:0007669"/>
    <property type="project" value="InterPro"/>
</dbReference>
<dbReference type="PeptideAtlas" id="Q6ZNE2"/>
<dbReference type="PROSITE" id="PS50879">
    <property type="entry name" value="RNASE_H_1"/>
    <property type="match status" value="1"/>
</dbReference>
<name>Q6ZNE2_HUMAN</name>
<dbReference type="SMR" id="Q6ZNE2"/>
<dbReference type="InterPro" id="IPR012337">
    <property type="entry name" value="RNaseH-like_sf"/>
</dbReference>
<organism evidence="2">
    <name type="scientific">Homo sapiens</name>
    <name type="common">Human</name>
    <dbReference type="NCBI Taxonomy" id="9606"/>
    <lineage>
        <taxon>Eukaryota</taxon>
        <taxon>Metazoa</taxon>
        <taxon>Chordata</taxon>
        <taxon>Craniata</taxon>
        <taxon>Vertebrata</taxon>
        <taxon>Euteleostomi</taxon>
        <taxon>Mammalia</taxon>
        <taxon>Eutheria</taxon>
        <taxon>Euarchontoglires</taxon>
        <taxon>Primates</taxon>
        <taxon>Haplorrhini</taxon>
        <taxon>Catarrhini</taxon>
        <taxon>Hominidae</taxon>
        <taxon>Homo</taxon>
    </lineage>
</organism>
<dbReference type="GO" id="GO:0003676">
    <property type="term" value="F:nucleic acid binding"/>
    <property type="evidence" value="ECO:0007669"/>
    <property type="project" value="InterPro"/>
</dbReference>
<sequence>MWILRVLLGRHLPQWNASSEWCMAGPHGGSTQGLNTGKELARGVRTSGIWESAAWDHKESKSSATCWSLRPEGRPDFRDHPWMSLDWELYVDGSNFVNSQGERCVGYAVVTLDAVIEAKSLPQGTSAQKAELIALIRASELSEGKTVNIYTDSQYAFLTLQVHGALYKEKGLLNSGGKDVKY</sequence>
<accession>Q6ZNE2</accession>
<dbReference type="AlphaFoldDB" id="Q6ZNE2"/>
<dbReference type="EMBL" id="AK131254">
    <property type="protein sequence ID" value="BAD18433.1"/>
    <property type="molecule type" value="mRNA"/>
</dbReference>
<evidence type="ECO:0000313" key="2">
    <source>
        <dbReference type="EMBL" id="BAD18433.1"/>
    </source>
</evidence>
<dbReference type="InterPro" id="IPR002156">
    <property type="entry name" value="RNaseH_domain"/>
</dbReference>
<dbReference type="Gene3D" id="3.30.420.10">
    <property type="entry name" value="Ribonuclease H-like superfamily/Ribonuclease H"/>
    <property type="match status" value="1"/>
</dbReference>